<name>A0A9P8XUB4_9PEZI</name>
<sequence>MSRIESGSNACDVEACDRHRPNLACMKACPITHFRPDDDFDRERFRAGTPAQLPLYKVPRQIVARRVLTHAVKQCRLVALVDAVIRRVGIGSDVEVCSIVRDGLEPVPAARPTEGEALAADGLRARAKHDVGVLVRALAWAAGRGVCVRLEDDERRVVVLSSSGSTGGRGDGGGLYGQRGQGECEGAGGLGCVMHGG</sequence>
<reference evidence="1" key="1">
    <citation type="journal article" date="2021" name="Nat. Commun.">
        <title>Genetic determinants of endophytism in the Arabidopsis root mycobiome.</title>
        <authorList>
            <person name="Mesny F."/>
            <person name="Miyauchi S."/>
            <person name="Thiergart T."/>
            <person name="Pickel B."/>
            <person name="Atanasova L."/>
            <person name="Karlsson M."/>
            <person name="Huettel B."/>
            <person name="Barry K.W."/>
            <person name="Haridas S."/>
            <person name="Chen C."/>
            <person name="Bauer D."/>
            <person name="Andreopoulos W."/>
            <person name="Pangilinan J."/>
            <person name="LaButti K."/>
            <person name="Riley R."/>
            <person name="Lipzen A."/>
            <person name="Clum A."/>
            <person name="Drula E."/>
            <person name="Henrissat B."/>
            <person name="Kohler A."/>
            <person name="Grigoriev I.V."/>
            <person name="Martin F.M."/>
            <person name="Hacquard S."/>
        </authorList>
    </citation>
    <scope>NUCLEOTIDE SEQUENCE</scope>
    <source>
        <strain evidence="1">MPI-CAGE-CH-0230</strain>
    </source>
</reference>
<dbReference type="Proteomes" id="UP000756346">
    <property type="component" value="Unassembled WGS sequence"/>
</dbReference>
<gene>
    <name evidence="1" type="ORF">B0I36DRAFT_335598</name>
</gene>
<protein>
    <submittedName>
        <fullName evidence="1">Uncharacterized protein</fullName>
    </submittedName>
</protein>
<dbReference type="RefSeq" id="XP_046006531.1">
    <property type="nucleotide sequence ID" value="XM_046155503.1"/>
</dbReference>
<proteinExistence type="predicted"/>
<keyword evidence="2" id="KW-1185">Reference proteome</keyword>
<evidence type="ECO:0000313" key="2">
    <source>
        <dbReference type="Proteomes" id="UP000756346"/>
    </source>
</evidence>
<organism evidence="1 2">
    <name type="scientific">Microdochium trichocladiopsis</name>
    <dbReference type="NCBI Taxonomy" id="1682393"/>
    <lineage>
        <taxon>Eukaryota</taxon>
        <taxon>Fungi</taxon>
        <taxon>Dikarya</taxon>
        <taxon>Ascomycota</taxon>
        <taxon>Pezizomycotina</taxon>
        <taxon>Sordariomycetes</taxon>
        <taxon>Xylariomycetidae</taxon>
        <taxon>Xylariales</taxon>
        <taxon>Microdochiaceae</taxon>
        <taxon>Microdochium</taxon>
    </lineage>
</organism>
<accession>A0A9P8XUB4</accession>
<dbReference type="EMBL" id="JAGTJQ010000011">
    <property type="protein sequence ID" value="KAH7018264.1"/>
    <property type="molecule type" value="Genomic_DNA"/>
</dbReference>
<evidence type="ECO:0000313" key="1">
    <source>
        <dbReference type="EMBL" id="KAH7018264.1"/>
    </source>
</evidence>
<dbReference type="GeneID" id="70185049"/>
<comment type="caution">
    <text evidence="1">The sequence shown here is derived from an EMBL/GenBank/DDBJ whole genome shotgun (WGS) entry which is preliminary data.</text>
</comment>
<dbReference type="AlphaFoldDB" id="A0A9P8XUB4"/>